<name>E9ARN4_LEIMU</name>
<protein>
    <submittedName>
        <fullName evidence="3">Uncharacterized protein</fullName>
    </submittedName>
</protein>
<feature type="region of interest" description="Disordered" evidence="2">
    <location>
        <begin position="1801"/>
        <end position="1822"/>
    </location>
</feature>
<organism evidence="3 4">
    <name type="scientific">Leishmania mexicana (strain MHOM/GT/2001/U1103)</name>
    <dbReference type="NCBI Taxonomy" id="929439"/>
    <lineage>
        <taxon>Eukaryota</taxon>
        <taxon>Discoba</taxon>
        <taxon>Euglenozoa</taxon>
        <taxon>Kinetoplastea</taxon>
        <taxon>Metakinetoplastina</taxon>
        <taxon>Trypanosomatida</taxon>
        <taxon>Trypanosomatidae</taxon>
        <taxon>Leishmaniinae</taxon>
        <taxon>Leishmania</taxon>
    </lineage>
</organism>
<feature type="region of interest" description="Disordered" evidence="2">
    <location>
        <begin position="660"/>
        <end position="717"/>
    </location>
</feature>
<evidence type="ECO:0000256" key="2">
    <source>
        <dbReference type="SAM" id="MobiDB-lite"/>
    </source>
</evidence>
<feature type="compositionally biased region" description="Low complexity" evidence="2">
    <location>
        <begin position="1080"/>
        <end position="1091"/>
    </location>
</feature>
<feature type="compositionally biased region" description="Low complexity" evidence="2">
    <location>
        <begin position="126"/>
        <end position="137"/>
    </location>
</feature>
<feature type="region of interest" description="Disordered" evidence="2">
    <location>
        <begin position="1185"/>
        <end position="1216"/>
    </location>
</feature>
<feature type="region of interest" description="Disordered" evidence="2">
    <location>
        <begin position="1519"/>
        <end position="1538"/>
    </location>
</feature>
<feature type="region of interest" description="Disordered" evidence="2">
    <location>
        <begin position="1072"/>
        <end position="1100"/>
    </location>
</feature>
<feature type="region of interest" description="Disordered" evidence="2">
    <location>
        <begin position="1958"/>
        <end position="1980"/>
    </location>
</feature>
<dbReference type="PANTHER" id="PTHR13037">
    <property type="entry name" value="FORMIN"/>
    <property type="match status" value="1"/>
</dbReference>
<feature type="compositionally biased region" description="Polar residues" evidence="2">
    <location>
        <begin position="419"/>
        <end position="432"/>
    </location>
</feature>
<keyword evidence="4" id="KW-1185">Reference proteome</keyword>
<evidence type="ECO:0000313" key="4">
    <source>
        <dbReference type="Proteomes" id="UP000007259"/>
    </source>
</evidence>
<feature type="compositionally biased region" description="Pro residues" evidence="2">
    <location>
        <begin position="438"/>
        <end position="448"/>
    </location>
</feature>
<feature type="region of interest" description="Disordered" evidence="2">
    <location>
        <begin position="208"/>
        <end position="343"/>
    </location>
</feature>
<feature type="compositionally biased region" description="Low complexity" evidence="2">
    <location>
        <begin position="166"/>
        <end position="184"/>
    </location>
</feature>
<feature type="compositionally biased region" description="Polar residues" evidence="2">
    <location>
        <begin position="17"/>
        <end position="42"/>
    </location>
</feature>
<feature type="compositionally biased region" description="Basic and acidic residues" evidence="2">
    <location>
        <begin position="1185"/>
        <end position="1195"/>
    </location>
</feature>
<dbReference type="GeneID" id="13447598"/>
<keyword evidence="1" id="KW-0945">Host-virus interaction</keyword>
<feature type="compositionally biased region" description="Basic and acidic residues" evidence="2">
    <location>
        <begin position="1232"/>
        <end position="1246"/>
    </location>
</feature>
<accession>E9ARN4</accession>
<dbReference type="PANTHER" id="PTHR13037:SF24">
    <property type="entry name" value="POLYCOMB PROTEIN PCL-RELATED"/>
    <property type="match status" value="1"/>
</dbReference>
<feature type="compositionally biased region" description="Low complexity" evidence="2">
    <location>
        <begin position="511"/>
        <end position="525"/>
    </location>
</feature>
<feature type="compositionally biased region" description="Low complexity" evidence="2">
    <location>
        <begin position="364"/>
        <end position="375"/>
    </location>
</feature>
<feature type="region of interest" description="Disordered" evidence="2">
    <location>
        <begin position="1232"/>
        <end position="1267"/>
    </location>
</feature>
<feature type="region of interest" description="Disordered" evidence="2">
    <location>
        <begin position="1869"/>
        <end position="1909"/>
    </location>
</feature>
<feature type="region of interest" description="Disordered" evidence="2">
    <location>
        <begin position="1636"/>
        <end position="1672"/>
    </location>
</feature>
<dbReference type="VEuPathDB" id="TriTrypDB:LmxM.18.0970"/>
<feature type="compositionally biased region" description="Polar residues" evidence="2">
    <location>
        <begin position="148"/>
        <end position="160"/>
    </location>
</feature>
<sequence>MKDEIRNRCVSVACRTSKPTPTKGTRSRASNLKRGSTTTTDAFTPRVRSGSRKHPHTGSTTLTGGELAAQPQSLRRARGASVATTVAPEGIETLDVASVTRYRGSDCGRIPRASGIDSTLVATARGNSSRGFSSRGSTAMSPPLPISAGNSASNSCSVASRRSEDPSPGSPRASPRPLPAASSTLASSIDGSVAQLCLTPSPPAAPPYAAFTTPRFKGHTHGSGSAPGGAGSKDLPPRHIGIPGSGNLDKDSSSCSFHANQNPTSPQTGTRVHSPLPVIQQRGAEMQRRPSFAPQPPLHALPAAPSMPELGVPSVNTARQPLPPPPLVHQRSQSMPPLEDGQRGAWSVKGYWPPAGSPLSFGARSLSLMSPSRPSSRGDRSSPRERSNGGHRAVVFQFTTTEHEEGSATTTPPRDHSISKSMCSLSMPSAATSMVDELPPPPPPPPPQLSIGRGVTSGGGTPPPPPPRVSVPTSQPLHPLAGSGSCARAPSEVHGRDYARNDSAGGGVLDASIPSSPHSSSASSSWRENTGHVKPFLLSPVTSPHKSLSSSILVPSAAIPGTSEDGTTVSDANGLPSHYPSSATSLRSALVKVQSIVSTDGVGEEEDTVGLRQAVAPPLSLRACFSASALVSTGAATSSTVKNDALGADADKRADVEPITINGASDPVGEPAQSSESPTPRPPPPPVAVKTTQGVGRSNSNRDHNSKPSSGGASGKNKVQISITILQEPLLVSSEISAHTRLAKAQALSPRQQELAQSFRNRIQVGVCPLPPQRSVHPVTSASRDRRRSGGGSTTNRDTSRYFGAGRSGITRRRERTVRRAKNQPTQQPVAALSFIAVVMAAVAYAKLLRLVHAFRVRRHFDEVIAPTAAYRIQCKWRRCLQLRRVEQKTAAQLLVPWIRFRLQRLRRAKDASARLLQRVFRGEVVRSLHRYLYEQIKLNRALDVIRRYVERWEAQNLYRRLQMQRDERVIVVSQCVQGSLQLFRAEQVEWNAIVRDGAETLKSRPCVSTQDWVEGVAALTGVVLDPRASNRIRSPDASPVVSTSAGSTCAAQLRACLAGFARLEHQRFRSRDITDDKTASSSEGSAPSSAVLPPWPLQPTPALEMRVTKLIQGEREGSSVAAHGDDAHSHTAASTAGDGASDSPTSSASLATEDDLVTTYVQLLCRTEAAERVALERRLLDEHQGSRDITDDKTASSSEGSAPSSAVLPPWPLQPTPALEMRVTKLIQGEREGSSVAAHGDDAHSHTAASTAGDGASDSPTSSASLATEDDLVTTYVQLLCRTEAAERVALERRLLDEHQEFLREPVLRCKAISYAIEMRVPPLFSPLLLSMPSDLLLRQAAHLFKTEREARCEIIQLYESMPLACLSRPMLNPAAKARHSELVRLVNAVDNPWSDAERSERRFYCETAAYKHLASSTNKLESGISLSYTPQPSSIPLGPDNVPCPRLTGPSHAATHNNGGYSVPLLQHLPRPTSYGTSSGLRVCMNVTPHIHYYANSLITASLPAHATLLLPPSNNAAASSVPEGGGAAETDKDDRHTNSYLASWHRGRSEAQGKTAIPSPHRRPRGPPLPLLRKLLQSSGRARSGTSRLPLQRLPLVSTHVRKNREGASGPWPPLLSTYPNTTDFWLVDIRGPSTEQEGRDPQVGIAGSSQRSTNDVSQDADPGFAPRLLSPAIVKGGRCTTTARPTSAAPVVAAGHFSDPRGFRAPGPVTISSHFSGNVIENTAVSGHEKTAPLHRTGLVERTHTAQPVGAPDPGFIPLTTTVRSMSREQCSTAAPREPLAPSLMLQELPLCQRKQNDTPVPARVGKDTPGDPTLLSAPTSDFSSAYVASALMISTTAANHPRGTWQSSGCDPSLLYMPLSMRSEVRDGDGEAGGAEADAELHQGQQQQQKQKQPSTTSAASAAQVPTPLAACRGEAVDFPPTPALSSSALTVAERGADGGNWIPLTPQRLRPPTPPPRQCHTAQSAAHVGEAPERSTVRTIVAANPADRAGHPVSHNAPASAGSLISPYTHRPHHWAAVHSAGRKTNAMDVKSSGISSSDVKRARMPTVKTLLSPAAPVVAAVAAETQPLSLSRG</sequence>
<dbReference type="EMBL" id="FR799571">
    <property type="protein sequence ID" value="CBZ25605.1"/>
    <property type="molecule type" value="Genomic_DNA"/>
</dbReference>
<feature type="compositionally biased region" description="Polar residues" evidence="2">
    <location>
        <begin position="690"/>
        <end position="699"/>
    </location>
</feature>
<proteinExistence type="predicted"/>
<evidence type="ECO:0000313" key="3">
    <source>
        <dbReference type="EMBL" id="CBZ25605.1"/>
    </source>
</evidence>
<dbReference type="PhylomeDB" id="E9ARN4"/>
<reference evidence="3 4" key="1">
    <citation type="journal article" date="2011" name="Genome Res.">
        <title>Chromosome and gene copy number variation allow major structural change between species and strains of Leishmania.</title>
        <authorList>
            <person name="Rogers M.B."/>
            <person name="Hilley J.D."/>
            <person name="Dickens N.J."/>
            <person name="Wilkes J."/>
            <person name="Bates P.A."/>
            <person name="Depledge D.P."/>
            <person name="Harris D."/>
            <person name="Her Y."/>
            <person name="Herzyk P."/>
            <person name="Imamura H."/>
            <person name="Otto T.D."/>
            <person name="Sanders M."/>
            <person name="Seeger K."/>
            <person name="Dujardin J.C."/>
            <person name="Berriman M."/>
            <person name="Smith D.F."/>
            <person name="Hertz-Fowler C."/>
            <person name="Mottram J.C."/>
        </authorList>
    </citation>
    <scope>NUCLEOTIDE SEQUENCE [LARGE SCALE GENOMIC DNA]</scope>
    <source>
        <strain evidence="3 4">MHOM/GT/2001/U1103</strain>
    </source>
</reference>
<evidence type="ECO:0000256" key="1">
    <source>
        <dbReference type="ARBA" id="ARBA00022581"/>
    </source>
</evidence>
<feature type="compositionally biased region" description="Basic and acidic residues" evidence="2">
    <location>
        <begin position="491"/>
        <end position="500"/>
    </location>
</feature>
<feature type="compositionally biased region" description="Low complexity" evidence="2">
    <location>
        <begin position="1247"/>
        <end position="1260"/>
    </location>
</feature>
<feature type="compositionally biased region" description="Basic and acidic residues" evidence="2">
    <location>
        <begin position="1116"/>
        <end position="1130"/>
    </location>
</feature>
<feature type="region of interest" description="Disordered" evidence="2">
    <location>
        <begin position="1116"/>
        <end position="1151"/>
    </location>
</feature>
<gene>
    <name evidence="3" type="ORF">LMXM_18_0970</name>
</gene>
<dbReference type="OMA" id="ESMPLAC"/>
<feature type="region of interest" description="Disordered" evidence="2">
    <location>
        <begin position="769"/>
        <end position="804"/>
    </location>
</feature>
<feature type="compositionally biased region" description="Polar residues" evidence="2">
    <location>
        <begin position="1651"/>
        <end position="1661"/>
    </location>
</feature>
<feature type="region of interest" description="Disordered" evidence="2">
    <location>
        <begin position="362"/>
        <end position="528"/>
    </location>
</feature>
<dbReference type="Proteomes" id="UP000007259">
    <property type="component" value="Chromosome 18"/>
</dbReference>
<dbReference type="OrthoDB" id="266146at2759"/>
<feature type="compositionally biased region" description="Low complexity" evidence="2">
    <location>
        <begin position="1888"/>
        <end position="1909"/>
    </location>
</feature>
<feature type="compositionally biased region" description="Polar residues" evidence="2">
    <location>
        <begin position="253"/>
        <end position="271"/>
    </location>
</feature>
<dbReference type="KEGG" id="lmi:LMXM_18_0970"/>
<feature type="compositionally biased region" description="Polar residues" evidence="2">
    <location>
        <begin position="707"/>
        <end position="717"/>
    </location>
</feature>
<feature type="region of interest" description="Disordered" evidence="2">
    <location>
        <begin position="1545"/>
        <end position="1574"/>
    </location>
</feature>
<feature type="compositionally biased region" description="Low complexity" evidence="2">
    <location>
        <begin position="1131"/>
        <end position="1144"/>
    </location>
</feature>
<feature type="region of interest" description="Disordered" evidence="2">
    <location>
        <begin position="1"/>
        <end position="72"/>
    </location>
</feature>
<feature type="compositionally biased region" description="Basic and acidic residues" evidence="2">
    <location>
        <begin position="376"/>
        <end position="388"/>
    </location>
</feature>
<feature type="region of interest" description="Disordered" evidence="2">
    <location>
        <begin position="126"/>
        <end position="184"/>
    </location>
</feature>
<feature type="compositionally biased region" description="Low complexity" evidence="2">
    <location>
        <begin position="1196"/>
        <end position="1207"/>
    </location>
</feature>
<dbReference type="RefSeq" id="XP_003874111.1">
    <property type="nucleotide sequence ID" value="XM_003874062.1"/>
</dbReference>